<keyword evidence="7" id="KW-1185">Reference proteome</keyword>
<evidence type="ECO:0000259" key="5">
    <source>
        <dbReference type="Pfam" id="PF00413"/>
    </source>
</evidence>
<keyword evidence="1" id="KW-0645">Protease</keyword>
<dbReference type="RefSeq" id="WP_251483769.1">
    <property type="nucleotide sequence ID" value="NZ_CAJSLV010000001.1"/>
</dbReference>
<protein>
    <submittedName>
        <fullName evidence="6">Matrixin family metalloprotease</fullName>
    </submittedName>
</protein>
<evidence type="ECO:0000256" key="2">
    <source>
        <dbReference type="ARBA" id="ARBA00022723"/>
    </source>
</evidence>
<name>A0A9W4GMW8_9ACTN</name>
<dbReference type="InterPro" id="IPR001818">
    <property type="entry name" value="Pept_M10_metallopeptidase"/>
</dbReference>
<organism evidence="6 7">
    <name type="scientific">Actinacidiphila cocklensis</name>
    <dbReference type="NCBI Taxonomy" id="887465"/>
    <lineage>
        <taxon>Bacteria</taxon>
        <taxon>Bacillati</taxon>
        <taxon>Actinomycetota</taxon>
        <taxon>Actinomycetes</taxon>
        <taxon>Kitasatosporales</taxon>
        <taxon>Streptomycetaceae</taxon>
        <taxon>Actinacidiphila</taxon>
    </lineage>
</organism>
<evidence type="ECO:0000313" key="7">
    <source>
        <dbReference type="Proteomes" id="UP001152519"/>
    </source>
</evidence>
<dbReference type="Gene3D" id="3.40.390.10">
    <property type="entry name" value="Collagenase (Catalytic Domain)"/>
    <property type="match status" value="1"/>
</dbReference>
<gene>
    <name evidence="6" type="ORF">SCOCK_10216</name>
</gene>
<keyword evidence="6" id="KW-0482">Metalloprotease</keyword>
<dbReference type="Proteomes" id="UP001152519">
    <property type="component" value="Unassembled WGS sequence"/>
</dbReference>
<dbReference type="Pfam" id="PF00413">
    <property type="entry name" value="Peptidase_M10"/>
    <property type="match status" value="1"/>
</dbReference>
<reference evidence="6" key="1">
    <citation type="submission" date="2021-05" db="EMBL/GenBank/DDBJ databases">
        <authorList>
            <person name="Arsene-Ploetze F."/>
        </authorList>
    </citation>
    <scope>NUCLEOTIDE SEQUENCE</scope>
    <source>
        <strain evidence="6">DSM 42138</strain>
    </source>
</reference>
<accession>A0A9W4GMW8</accession>
<dbReference type="GO" id="GO:0004222">
    <property type="term" value="F:metalloendopeptidase activity"/>
    <property type="evidence" value="ECO:0007669"/>
    <property type="project" value="InterPro"/>
</dbReference>
<keyword evidence="4" id="KW-0862">Zinc</keyword>
<evidence type="ECO:0000256" key="1">
    <source>
        <dbReference type="ARBA" id="ARBA00022670"/>
    </source>
</evidence>
<dbReference type="GO" id="GO:0031012">
    <property type="term" value="C:extracellular matrix"/>
    <property type="evidence" value="ECO:0007669"/>
    <property type="project" value="InterPro"/>
</dbReference>
<dbReference type="InterPro" id="IPR021190">
    <property type="entry name" value="Pept_M10A"/>
</dbReference>
<comment type="caution">
    <text evidence="6">The sequence shown here is derived from an EMBL/GenBank/DDBJ whole genome shotgun (WGS) entry which is preliminary data.</text>
</comment>
<keyword evidence="2" id="KW-0479">Metal-binding</keyword>
<feature type="domain" description="Peptidase M10 metallopeptidase" evidence="5">
    <location>
        <begin position="113"/>
        <end position="189"/>
    </location>
</feature>
<dbReference type="PRINTS" id="PR00138">
    <property type="entry name" value="MATRIXIN"/>
</dbReference>
<dbReference type="EMBL" id="CAJSLV010000001">
    <property type="protein sequence ID" value="CAG6390748.1"/>
    <property type="molecule type" value="Genomic_DNA"/>
</dbReference>
<dbReference type="AlphaFoldDB" id="A0A9W4GMW8"/>
<proteinExistence type="predicted"/>
<dbReference type="InterPro" id="IPR024079">
    <property type="entry name" value="MetalloPept_cat_dom_sf"/>
</dbReference>
<dbReference type="SUPFAM" id="SSF55486">
    <property type="entry name" value="Metalloproteases ('zincins'), catalytic domain"/>
    <property type="match status" value="1"/>
</dbReference>
<dbReference type="GO" id="GO:0006508">
    <property type="term" value="P:proteolysis"/>
    <property type="evidence" value="ECO:0007669"/>
    <property type="project" value="UniProtKB-KW"/>
</dbReference>
<evidence type="ECO:0000313" key="6">
    <source>
        <dbReference type="EMBL" id="CAG6390748.1"/>
    </source>
</evidence>
<sequence length="189" mass="20489">MSVLSRLHGTTRSYSLFLLVAVMAIATVVLRAPAAHAYVKEGCRWSSANIYFSNDLKSTSAYYPLVTTAAHDWTATASPIYLYPGGTQWDIAAYDDGNTGYDGMTSYTCSSGKFSQSLSYWNTSYTNGYSSTGRVQVMVHEMGHGLGLDHAGSSSCSGQPIMYSSSNRYFNCGHVTPQSDDINGINAIY</sequence>
<dbReference type="GO" id="GO:0008270">
    <property type="term" value="F:zinc ion binding"/>
    <property type="evidence" value="ECO:0007669"/>
    <property type="project" value="InterPro"/>
</dbReference>
<keyword evidence="3" id="KW-0378">Hydrolase</keyword>
<evidence type="ECO:0000256" key="3">
    <source>
        <dbReference type="ARBA" id="ARBA00022801"/>
    </source>
</evidence>
<evidence type="ECO:0000256" key="4">
    <source>
        <dbReference type="ARBA" id="ARBA00022833"/>
    </source>
</evidence>